<keyword evidence="6" id="KW-0067">ATP-binding</keyword>
<dbReference type="RefSeq" id="XP_010235363.2">
    <property type="nucleotide sequence ID" value="XM_010237061.3"/>
</dbReference>
<dbReference type="PANTHER" id="PTHR36766">
    <property type="entry name" value="PLANT BROAD-SPECTRUM MILDEW RESISTANCE PROTEIN RPW8"/>
    <property type="match status" value="1"/>
</dbReference>
<keyword evidence="5" id="KW-0611">Plant defense</keyword>
<gene>
    <name evidence="12" type="primary">LOC100824305</name>
    <name evidence="11" type="ORF">BRADI_3g41910v3</name>
</gene>
<dbReference type="PANTHER" id="PTHR36766:SF64">
    <property type="entry name" value="OS12G0206100 PROTEIN"/>
    <property type="match status" value="1"/>
</dbReference>
<dbReference type="EMBL" id="CM000882">
    <property type="protein sequence ID" value="KQJ99235.1"/>
    <property type="molecule type" value="Genomic_DNA"/>
</dbReference>
<evidence type="ECO:0000313" key="12">
    <source>
        <dbReference type="EnsemblPlants" id="KQJ99235"/>
    </source>
</evidence>
<reference evidence="11" key="2">
    <citation type="submission" date="2017-06" db="EMBL/GenBank/DDBJ databases">
        <title>WGS assembly of Brachypodium distachyon.</title>
        <authorList>
            <consortium name="The International Brachypodium Initiative"/>
            <person name="Lucas S."/>
            <person name="Harmon-Smith M."/>
            <person name="Lail K."/>
            <person name="Tice H."/>
            <person name="Grimwood J."/>
            <person name="Bruce D."/>
            <person name="Barry K."/>
            <person name="Shu S."/>
            <person name="Lindquist E."/>
            <person name="Wang M."/>
            <person name="Pitluck S."/>
            <person name="Vogel J.P."/>
            <person name="Garvin D.F."/>
            <person name="Mockler T.C."/>
            <person name="Schmutz J."/>
            <person name="Rokhsar D."/>
            <person name="Bevan M.W."/>
        </authorList>
    </citation>
    <scope>NUCLEOTIDE SEQUENCE</scope>
    <source>
        <strain evidence="11">Bd21</strain>
    </source>
</reference>
<name>A0A0Q3IF29_BRADI</name>
<evidence type="ECO:0000259" key="7">
    <source>
        <dbReference type="Pfam" id="PF00931"/>
    </source>
</evidence>
<dbReference type="OrthoDB" id="774413at2759"/>
<dbReference type="InterPro" id="IPR002182">
    <property type="entry name" value="NB-ARC"/>
</dbReference>
<dbReference type="Gramene" id="KQJ99235">
    <property type="protein sequence ID" value="KQJ99235"/>
    <property type="gene ID" value="BRADI_3g41910v3"/>
</dbReference>
<dbReference type="Gene3D" id="1.20.5.4130">
    <property type="match status" value="1"/>
</dbReference>
<evidence type="ECO:0000256" key="4">
    <source>
        <dbReference type="ARBA" id="ARBA00022741"/>
    </source>
</evidence>
<dbReference type="Proteomes" id="UP000008810">
    <property type="component" value="Chromosome 3"/>
</dbReference>
<reference evidence="12" key="3">
    <citation type="submission" date="2018-08" db="UniProtKB">
        <authorList>
            <consortium name="EnsemblPlants"/>
        </authorList>
    </citation>
    <scope>IDENTIFICATION</scope>
    <source>
        <strain evidence="12">cv. Bd21</strain>
    </source>
</reference>
<dbReference type="FunFam" id="1.10.8.430:FF:000003">
    <property type="entry name" value="Probable disease resistance protein At5g66910"/>
    <property type="match status" value="1"/>
</dbReference>
<dbReference type="GO" id="GO:0005524">
    <property type="term" value="F:ATP binding"/>
    <property type="evidence" value="ECO:0007669"/>
    <property type="project" value="UniProtKB-KW"/>
</dbReference>
<dbReference type="GO" id="GO:0009626">
    <property type="term" value="P:plant-type hypersensitive response"/>
    <property type="evidence" value="ECO:0007669"/>
    <property type="project" value="UniProtKB-ARBA"/>
</dbReference>
<dbReference type="AlphaFoldDB" id="A0A0Q3IF29"/>
<dbReference type="Pfam" id="PF23559">
    <property type="entry name" value="WHD_DRP"/>
    <property type="match status" value="1"/>
</dbReference>
<keyword evidence="2" id="KW-0433">Leucine-rich repeat</keyword>
<reference evidence="11 12" key="1">
    <citation type="journal article" date="2010" name="Nature">
        <title>Genome sequencing and analysis of the model grass Brachypodium distachyon.</title>
        <authorList>
            <consortium name="International Brachypodium Initiative"/>
        </authorList>
    </citation>
    <scope>NUCLEOTIDE SEQUENCE [LARGE SCALE GENOMIC DNA]</scope>
    <source>
        <strain evidence="11">Bd21</strain>
        <strain evidence="12">cv. Bd21</strain>
    </source>
</reference>
<proteinExistence type="inferred from homology"/>
<evidence type="ECO:0000259" key="9">
    <source>
        <dbReference type="Pfam" id="PF23559"/>
    </source>
</evidence>
<dbReference type="InterPro" id="IPR056789">
    <property type="entry name" value="LRR_R13L1-DRL21"/>
</dbReference>
<dbReference type="Pfam" id="PF18052">
    <property type="entry name" value="Rx_N"/>
    <property type="match status" value="1"/>
</dbReference>
<keyword evidence="13" id="KW-1185">Reference proteome</keyword>
<organism evidence="11">
    <name type="scientific">Brachypodium distachyon</name>
    <name type="common">Purple false brome</name>
    <name type="synonym">Trachynia distachya</name>
    <dbReference type="NCBI Taxonomy" id="15368"/>
    <lineage>
        <taxon>Eukaryota</taxon>
        <taxon>Viridiplantae</taxon>
        <taxon>Streptophyta</taxon>
        <taxon>Embryophyta</taxon>
        <taxon>Tracheophyta</taxon>
        <taxon>Spermatophyta</taxon>
        <taxon>Magnoliopsida</taxon>
        <taxon>Liliopsida</taxon>
        <taxon>Poales</taxon>
        <taxon>Poaceae</taxon>
        <taxon>BOP clade</taxon>
        <taxon>Pooideae</taxon>
        <taxon>Stipodae</taxon>
        <taxon>Brachypodieae</taxon>
        <taxon>Brachypodium</taxon>
    </lineage>
</organism>
<dbReference type="InterPro" id="IPR042197">
    <property type="entry name" value="Apaf_helical"/>
</dbReference>
<dbReference type="Pfam" id="PF00931">
    <property type="entry name" value="NB-ARC"/>
    <property type="match status" value="1"/>
</dbReference>
<dbReference type="EnsemblPlants" id="KQJ99235">
    <property type="protein sequence ID" value="KQJ99235"/>
    <property type="gene ID" value="BRADI_3g41910v3"/>
</dbReference>
<dbReference type="SUPFAM" id="SSF52540">
    <property type="entry name" value="P-loop containing nucleoside triphosphate hydrolases"/>
    <property type="match status" value="1"/>
</dbReference>
<evidence type="ECO:0000313" key="11">
    <source>
        <dbReference type="EMBL" id="KQJ99235.1"/>
    </source>
</evidence>
<feature type="domain" description="NB-ARC" evidence="7">
    <location>
        <begin position="170"/>
        <end position="343"/>
    </location>
</feature>
<evidence type="ECO:0000313" key="13">
    <source>
        <dbReference type="Proteomes" id="UP000008810"/>
    </source>
</evidence>
<feature type="domain" description="Disease resistance protein winged helix" evidence="9">
    <location>
        <begin position="427"/>
        <end position="501"/>
    </location>
</feature>
<evidence type="ECO:0000256" key="2">
    <source>
        <dbReference type="ARBA" id="ARBA00022614"/>
    </source>
</evidence>
<dbReference type="FunFam" id="1.10.10.10:FF:000322">
    <property type="entry name" value="Probable disease resistance protein At1g63360"/>
    <property type="match status" value="1"/>
</dbReference>
<dbReference type="ExpressionAtlas" id="A0A0Q3IF29">
    <property type="expression patterns" value="baseline"/>
</dbReference>
<dbReference type="PRINTS" id="PR00364">
    <property type="entry name" value="DISEASERSIST"/>
</dbReference>
<evidence type="ECO:0000259" key="10">
    <source>
        <dbReference type="Pfam" id="PF25019"/>
    </source>
</evidence>
<dbReference type="GO" id="GO:0098542">
    <property type="term" value="P:defense response to other organism"/>
    <property type="evidence" value="ECO:0000318"/>
    <property type="project" value="GO_Central"/>
</dbReference>
<dbReference type="InterPro" id="IPR032675">
    <property type="entry name" value="LRR_dom_sf"/>
</dbReference>
<keyword evidence="3" id="KW-0677">Repeat</keyword>
<dbReference type="InterPro" id="IPR041118">
    <property type="entry name" value="Rx_N"/>
</dbReference>
<dbReference type="Gene3D" id="1.10.10.10">
    <property type="entry name" value="Winged helix-like DNA-binding domain superfamily/Winged helix DNA-binding domain"/>
    <property type="match status" value="1"/>
</dbReference>
<evidence type="ECO:0000256" key="5">
    <source>
        <dbReference type="ARBA" id="ARBA00022821"/>
    </source>
</evidence>
<protein>
    <recommendedName>
        <fullName evidence="14">NB-ARC domain-containing protein</fullName>
    </recommendedName>
</protein>
<evidence type="ECO:0000259" key="8">
    <source>
        <dbReference type="Pfam" id="PF18052"/>
    </source>
</evidence>
<dbReference type="Pfam" id="PF25019">
    <property type="entry name" value="LRR_R13L1-DRL21"/>
    <property type="match status" value="1"/>
</dbReference>
<dbReference type="InterPro" id="IPR058922">
    <property type="entry name" value="WHD_DRP"/>
</dbReference>
<dbReference type="Gene3D" id="3.40.50.300">
    <property type="entry name" value="P-loop containing nucleotide triphosphate hydrolases"/>
    <property type="match status" value="1"/>
</dbReference>
<dbReference type="InterPro" id="IPR027417">
    <property type="entry name" value="P-loop_NTPase"/>
</dbReference>
<feature type="domain" description="R13L1/DRL21-like LRR repeat region" evidence="10">
    <location>
        <begin position="680"/>
        <end position="810"/>
    </location>
</feature>
<dbReference type="GeneID" id="100824305"/>
<comment type="similarity">
    <text evidence="1">Belongs to the disease resistance NB-LRR family.</text>
</comment>
<dbReference type="Gene3D" id="1.10.8.430">
    <property type="entry name" value="Helical domain of apoptotic protease-activating factors"/>
    <property type="match status" value="1"/>
</dbReference>
<dbReference type="RefSeq" id="XP_003572474.3">
    <property type="nucleotide sequence ID" value="XM_003572426.4"/>
</dbReference>
<sequence>MAESLLFAVVRAAARKAADVLVQNMTRMCGIEDDRCKLERQLLAVQCKLADAELRSETNQYVKRWMKDFRTVAYEAADVLDDFQYEALRREAQIGESRTRKVLDHFTPHCALLFRLTMSRKLHNVLEKINQLVEEMNKFGLVERAEPPQFLYRQTHSGLDDSAGIFGRDDDKELVVKLLLDQRDQLKVHVLPIFGMGGLGKTTLAKMVYNDGRVQQHFQLNMWHCVSENFEAIDLVKSVIELATQKNCDLPYTIELLRGRLQEVIGQKRFLLVLDDVWNEEKRKWEDDLKPLLCSVGGPGSVILVTCRSRQVASIMTTLRPHELECLSEDDSWELFSEKAFSNGVEEQAELATIGRRIVKKCRGLPLALKRIGGLMSSKQQVQQWEAIAERNIGDNSRGKDEIISILKLSYRHLSPEMKQCFAFCSVFYKDCEMEKDMLIQLWIANGFIQEEGTMDLPQKGEFIFHYLVWRSFLQDVKLKEVHFSRKVICCKMHDLMHDLAKDVTDECATMEDLIQEIQQRASIKDARHMQIITPGQWEQFNGLFKGTRYLHTLLGSFATHKNLKELRLMSVRALHSYVPSIIHYQVINAKHLRYLDLSESGIGRLPDSICVLYNLQSLRLNGCWKLRQLPEYMSNMRKLIHLYLFGCDGLERMPPKLSLLNNLHTLTTFVVDSGDGHGIEELKDLQHLANRLELYNLRKVKSGENAMEANLHEKQNLRELLLYWGRCTYDQSEHEACNEEQVLDCLAPHSKLQILNVAGYNGLKVSQWMRDPQMFQCLRKLKISNCPRCKDLPVVWLSVSLEYMCLESMGGLTTLGKNIGVEEDGYNTHLQIFPRLKGMALNDLPSLDRWMENSAGEPINYIMFPMLEVLSISCCPKIASVPESPVLKNLRIGGLCSPPISSLTHLTTLSELAYFGNDIVSKSMPLGSWPSLKKLQVGSLANMMMVPPEDWHSQSQRRALETLQSLSLYGPYCFVAPSRLSRSHLGYWECFAFVEELTIHSSNELVLWPMEELRILSRLRSLCIFFCANLEGKGSLSEESLPLPQLERLDIRNCHSLVKIPNLPTSLEQLKIFDCENLVELPSNLEDLAKLRVLDVNTCRCLKALPDGMDGLTSLEQLRIGYCPGINEFPQGLLQRLPLLKSLCISTCPELQRRWREGGEYFHLLSSIPEKSIRYTETESSSKNFLRRLIPSCQLPESAA</sequence>
<accession>A0A0Q3IF29</accession>
<evidence type="ECO:0008006" key="14">
    <source>
        <dbReference type="Google" id="ProtNLM"/>
    </source>
</evidence>
<keyword evidence="4" id="KW-0547">Nucleotide-binding</keyword>
<dbReference type="SUPFAM" id="SSF52058">
    <property type="entry name" value="L domain-like"/>
    <property type="match status" value="2"/>
</dbReference>
<dbReference type="GO" id="GO:0043531">
    <property type="term" value="F:ADP binding"/>
    <property type="evidence" value="ECO:0007669"/>
    <property type="project" value="InterPro"/>
</dbReference>
<dbReference type="KEGG" id="bdi:100824305"/>
<evidence type="ECO:0000256" key="3">
    <source>
        <dbReference type="ARBA" id="ARBA00022737"/>
    </source>
</evidence>
<dbReference type="GO" id="GO:0002758">
    <property type="term" value="P:innate immune response-activating signaling pathway"/>
    <property type="evidence" value="ECO:0007669"/>
    <property type="project" value="UniProtKB-ARBA"/>
</dbReference>
<evidence type="ECO:0000256" key="6">
    <source>
        <dbReference type="ARBA" id="ARBA00022840"/>
    </source>
</evidence>
<dbReference type="GO" id="GO:0042742">
    <property type="term" value="P:defense response to bacterium"/>
    <property type="evidence" value="ECO:0007669"/>
    <property type="project" value="UniProtKB-ARBA"/>
</dbReference>
<dbReference type="Gene3D" id="3.80.10.10">
    <property type="entry name" value="Ribonuclease Inhibitor"/>
    <property type="match status" value="3"/>
</dbReference>
<dbReference type="InterPro" id="IPR036388">
    <property type="entry name" value="WH-like_DNA-bd_sf"/>
</dbReference>
<evidence type="ECO:0000256" key="1">
    <source>
        <dbReference type="ARBA" id="ARBA00008894"/>
    </source>
</evidence>
<feature type="domain" description="Disease resistance N-terminal" evidence="8">
    <location>
        <begin position="9"/>
        <end position="96"/>
    </location>
</feature>